<sequence>MRRISDKAYYERRARTEIRKANMTSDPSAKRVHLALAANYLKHVRSMEADAEQGDDLEMA</sequence>
<gene>
    <name evidence="1" type="ORF">CP98_03698</name>
</gene>
<dbReference type="PATRIC" id="fig|13690.10.peg.3786"/>
<accession>A0A084EGV7</accession>
<dbReference type="AlphaFoldDB" id="A0A084EGV7"/>
<proteinExistence type="predicted"/>
<dbReference type="EMBL" id="JGVR01000024">
    <property type="protein sequence ID" value="KEZ17199.1"/>
    <property type="molecule type" value="Genomic_DNA"/>
</dbReference>
<organism evidence="1 2">
    <name type="scientific">Sphingobium yanoikuyae</name>
    <name type="common">Sphingomonas yanoikuyae</name>
    <dbReference type="NCBI Taxonomy" id="13690"/>
    <lineage>
        <taxon>Bacteria</taxon>
        <taxon>Pseudomonadati</taxon>
        <taxon>Pseudomonadota</taxon>
        <taxon>Alphaproteobacteria</taxon>
        <taxon>Sphingomonadales</taxon>
        <taxon>Sphingomonadaceae</taxon>
        <taxon>Sphingobium</taxon>
    </lineage>
</organism>
<comment type="caution">
    <text evidence="1">The sequence shown here is derived from an EMBL/GenBank/DDBJ whole genome shotgun (WGS) entry which is preliminary data.</text>
</comment>
<dbReference type="Proteomes" id="UP000028534">
    <property type="component" value="Unassembled WGS sequence"/>
</dbReference>
<evidence type="ECO:0000313" key="2">
    <source>
        <dbReference type="Proteomes" id="UP000028534"/>
    </source>
</evidence>
<protein>
    <submittedName>
        <fullName evidence="1">Uncharacterized protein</fullName>
    </submittedName>
</protein>
<name>A0A084EGV7_SPHYA</name>
<dbReference type="RefSeq" id="WP_037521429.1">
    <property type="nucleotide sequence ID" value="NZ_JGVR01000024.1"/>
</dbReference>
<reference evidence="1 2" key="1">
    <citation type="submission" date="2014-03" db="EMBL/GenBank/DDBJ databases">
        <title>Genome sequence of Sphingobium yanoikuyae B1.</title>
        <authorList>
            <person name="Gan H.M."/>
            <person name="Gan H.Y."/>
            <person name="Savka M.A."/>
        </authorList>
    </citation>
    <scope>NUCLEOTIDE SEQUENCE [LARGE SCALE GENOMIC DNA]</scope>
    <source>
        <strain evidence="1 2">B1</strain>
    </source>
</reference>
<evidence type="ECO:0000313" key="1">
    <source>
        <dbReference type="EMBL" id="KEZ17199.1"/>
    </source>
</evidence>